<dbReference type="CDD" id="cd19438">
    <property type="entry name" value="lipocalin_Blc-like"/>
    <property type="match status" value="1"/>
</dbReference>
<evidence type="ECO:0000259" key="3">
    <source>
        <dbReference type="Pfam" id="PF08212"/>
    </source>
</evidence>
<name>A0A1Y5SGR8_9RHOB</name>
<feature type="signal peptide" evidence="2">
    <location>
        <begin position="1"/>
        <end position="22"/>
    </location>
</feature>
<dbReference type="PROSITE" id="PS00213">
    <property type="entry name" value="LIPOCALIN"/>
    <property type="match status" value="1"/>
</dbReference>
<evidence type="ECO:0000256" key="1">
    <source>
        <dbReference type="ARBA" id="ARBA00006889"/>
    </source>
</evidence>
<comment type="similarity">
    <text evidence="1 2">Belongs to the calycin superfamily. Lipocalin family.</text>
</comment>
<dbReference type="Proteomes" id="UP000193409">
    <property type="component" value="Unassembled WGS sequence"/>
</dbReference>
<keyword evidence="2" id="KW-0446">Lipid-binding</keyword>
<dbReference type="GO" id="GO:0009279">
    <property type="term" value="C:cell outer membrane"/>
    <property type="evidence" value="ECO:0007669"/>
    <property type="project" value="UniProtKB-SubCell"/>
</dbReference>
<comment type="subcellular location">
    <subcellularLocation>
        <location evidence="2">Cell outer membrane</location>
    </subcellularLocation>
</comment>
<dbReference type="RefSeq" id="WP_085868552.1">
    <property type="nucleotide sequence ID" value="NZ_FWFQ01000012.1"/>
</dbReference>
<dbReference type="Pfam" id="PF08212">
    <property type="entry name" value="Lipocalin_2"/>
    <property type="match status" value="1"/>
</dbReference>
<keyword evidence="5" id="KW-1185">Reference proteome</keyword>
<feature type="domain" description="Lipocalin/cytosolic fatty-acid binding" evidence="3">
    <location>
        <begin position="38"/>
        <end position="181"/>
    </location>
</feature>
<proteinExistence type="inferred from homology"/>
<feature type="chain" id="PRO_5013434112" description="Outer membrane lipoprotein Blc" evidence="2">
    <location>
        <begin position="23"/>
        <end position="184"/>
    </location>
</feature>
<dbReference type="EMBL" id="FWFQ01000012">
    <property type="protein sequence ID" value="SLN40106.1"/>
    <property type="molecule type" value="Genomic_DNA"/>
</dbReference>
<protein>
    <recommendedName>
        <fullName evidence="2">Outer membrane lipoprotein Blc</fullName>
    </recommendedName>
</protein>
<dbReference type="GO" id="GO:0008289">
    <property type="term" value="F:lipid binding"/>
    <property type="evidence" value="ECO:0007669"/>
    <property type="project" value="UniProtKB-UniRule"/>
</dbReference>
<dbReference type="Gene3D" id="2.40.128.20">
    <property type="match status" value="1"/>
</dbReference>
<accession>A0A1Y5SGR8</accession>
<dbReference type="InterPro" id="IPR002446">
    <property type="entry name" value="Lipocalin_bac"/>
</dbReference>
<dbReference type="InterPro" id="IPR000566">
    <property type="entry name" value="Lipocln_cytosolic_FA-bd_dom"/>
</dbReference>
<evidence type="ECO:0000313" key="5">
    <source>
        <dbReference type="Proteomes" id="UP000193409"/>
    </source>
</evidence>
<sequence>MIFRTLAATALFALATAPAALADKYRDRDVPIAAVESLDVERYLGLWYEIARFPNWFEKGCAGVTAEYALREDGQISVVNTCRDGGLDGEVKQSEGVARVEAPGELSVTFVPWLPLPFVRGDYWVLDVTEGYDVAVVGNPKGSTGWILARTPQISDAQLAAAKSVLAGAGYDTSKLFYPQQPGN</sequence>
<gene>
    <name evidence="4" type="primary">blc</name>
    <name evidence="4" type="ORF">PSA7680_01993</name>
</gene>
<keyword evidence="2" id="KW-0472">Membrane</keyword>
<evidence type="ECO:0000256" key="2">
    <source>
        <dbReference type="PIRNR" id="PIRNR036893"/>
    </source>
</evidence>
<dbReference type="InterPro" id="IPR047202">
    <property type="entry name" value="Lipocalin_Blc-like_dom"/>
</dbReference>
<reference evidence="4 5" key="1">
    <citation type="submission" date="2017-03" db="EMBL/GenBank/DDBJ databases">
        <authorList>
            <person name="Afonso C.L."/>
            <person name="Miller P.J."/>
            <person name="Scott M.A."/>
            <person name="Spackman E."/>
            <person name="Goraichik I."/>
            <person name="Dimitrov K.M."/>
            <person name="Suarez D.L."/>
            <person name="Swayne D.E."/>
        </authorList>
    </citation>
    <scope>NUCLEOTIDE SEQUENCE [LARGE SCALE GENOMIC DNA]</scope>
    <source>
        <strain evidence="4 5">CECT 7680</strain>
    </source>
</reference>
<evidence type="ECO:0000313" key="4">
    <source>
        <dbReference type="EMBL" id="SLN40106.1"/>
    </source>
</evidence>
<dbReference type="OrthoDB" id="594739at2"/>
<dbReference type="AlphaFoldDB" id="A0A1Y5SGR8"/>
<dbReference type="GO" id="GO:0006950">
    <property type="term" value="P:response to stress"/>
    <property type="evidence" value="ECO:0007669"/>
    <property type="project" value="UniProtKB-ARBA"/>
</dbReference>
<dbReference type="SUPFAM" id="SSF50814">
    <property type="entry name" value="Lipocalins"/>
    <property type="match status" value="1"/>
</dbReference>
<keyword evidence="2" id="KW-0998">Cell outer membrane</keyword>
<dbReference type="InterPro" id="IPR012674">
    <property type="entry name" value="Calycin"/>
</dbReference>
<dbReference type="PRINTS" id="PR01171">
    <property type="entry name" value="BCTLIPOCALIN"/>
</dbReference>
<dbReference type="PIRSF" id="PIRSF036893">
    <property type="entry name" value="Lipocalin_ApoD"/>
    <property type="match status" value="1"/>
</dbReference>
<keyword evidence="2" id="KW-0732">Signal</keyword>
<keyword evidence="2 4" id="KW-0449">Lipoprotein</keyword>
<comment type="subunit">
    <text evidence="2">Homodimer.</text>
</comment>
<dbReference type="InterPro" id="IPR022271">
    <property type="entry name" value="Lipocalin_ApoD"/>
</dbReference>
<dbReference type="InterPro" id="IPR022272">
    <property type="entry name" value="Lipocalin_CS"/>
</dbReference>
<dbReference type="PANTHER" id="PTHR10612:SF34">
    <property type="entry name" value="APOLIPOPROTEIN D"/>
    <property type="match status" value="1"/>
</dbReference>
<dbReference type="PANTHER" id="PTHR10612">
    <property type="entry name" value="APOLIPOPROTEIN D"/>
    <property type="match status" value="1"/>
</dbReference>
<organism evidence="4 5">
    <name type="scientific">Pseudoruegeria aquimaris</name>
    <dbReference type="NCBI Taxonomy" id="393663"/>
    <lineage>
        <taxon>Bacteria</taxon>
        <taxon>Pseudomonadati</taxon>
        <taxon>Pseudomonadota</taxon>
        <taxon>Alphaproteobacteria</taxon>
        <taxon>Rhodobacterales</taxon>
        <taxon>Roseobacteraceae</taxon>
        <taxon>Pseudoruegeria</taxon>
    </lineage>
</organism>
<comment type="function">
    <text evidence="2">Involved in the storage or transport of lipids necessary for membrane maintenance under stressful conditions. Displays a binding preference for lysophospholipids.</text>
</comment>